<dbReference type="SUPFAM" id="SSF52540">
    <property type="entry name" value="P-loop containing nucleoside triphosphate hydrolases"/>
    <property type="match status" value="1"/>
</dbReference>
<evidence type="ECO:0000313" key="11">
    <source>
        <dbReference type="EMBL" id="MBL3578754.1"/>
    </source>
</evidence>
<dbReference type="PANTHER" id="PTHR42734">
    <property type="entry name" value="METAL TRANSPORT SYSTEM ATP-BINDING PROTEIN TM_0124-RELATED"/>
    <property type="match status" value="1"/>
</dbReference>
<dbReference type="InterPro" id="IPR050153">
    <property type="entry name" value="Metal_Ion_Import_ABC"/>
</dbReference>
<reference evidence="12" key="1">
    <citation type="submission" date="2021-01" db="EMBL/GenBank/DDBJ databases">
        <title>Draft genomes of Rhodovulum sulfidophilum.</title>
        <authorList>
            <person name="Guzman M.S."/>
        </authorList>
    </citation>
    <scope>NUCLEOTIDE SEQUENCE [LARGE SCALE GENOMIC DNA]</scope>
    <source>
        <strain evidence="12">AB19</strain>
    </source>
</reference>
<evidence type="ECO:0000256" key="6">
    <source>
        <dbReference type="ARBA" id="ARBA00022906"/>
    </source>
</evidence>
<keyword evidence="5 11" id="KW-0067">ATP-binding</keyword>
<comment type="caution">
    <text evidence="11">The sequence shown here is derived from an EMBL/GenBank/DDBJ whole genome shotgun (WGS) entry which is preliminary data.</text>
</comment>
<accession>A0ABS1RGH3</accession>
<organism evidence="11 12">
    <name type="scientific">Rhodovulum visakhapatnamense</name>
    <dbReference type="NCBI Taxonomy" id="364297"/>
    <lineage>
        <taxon>Bacteria</taxon>
        <taxon>Pseudomonadati</taxon>
        <taxon>Pseudomonadota</taxon>
        <taxon>Alphaproteobacteria</taxon>
        <taxon>Rhodobacterales</taxon>
        <taxon>Paracoccaceae</taxon>
        <taxon>Rhodovulum</taxon>
    </lineage>
</organism>
<evidence type="ECO:0000256" key="3">
    <source>
        <dbReference type="ARBA" id="ARBA00022741"/>
    </source>
</evidence>
<dbReference type="SMART" id="SM00382">
    <property type="entry name" value="AAA"/>
    <property type="match status" value="1"/>
</dbReference>
<keyword evidence="12" id="KW-1185">Reference proteome</keyword>
<dbReference type="Pfam" id="PF00005">
    <property type="entry name" value="ABC_tran"/>
    <property type="match status" value="1"/>
</dbReference>
<keyword evidence="8" id="KW-0406">Ion transport</keyword>
<keyword evidence="3" id="KW-0547">Nucleotide-binding</keyword>
<keyword evidence="6" id="KW-0864">Zinc transport</keyword>
<dbReference type="Proteomes" id="UP000635853">
    <property type="component" value="Unassembled WGS sequence"/>
</dbReference>
<proteinExistence type="predicted"/>
<dbReference type="InterPro" id="IPR003593">
    <property type="entry name" value="AAA+_ATPase"/>
</dbReference>
<evidence type="ECO:0000256" key="9">
    <source>
        <dbReference type="ARBA" id="ARBA00023136"/>
    </source>
</evidence>
<sequence>MSLFEIRNASVRPGGATVLGNVSAQMTAGEIVTIVGPNGSGKSTLLRVLIGSLRPTRGPVIRRRGLRIGYVPQHLRIAPTLPMTVARLLRLRRSVGGQFRRVILARALLAQPRLLGLDEPAQGLDQPGTAAFQKQIGEVRDRTGCGILMVSHDRHMVMSASERVLCLNGHICCQGAPQKVASAPDCRALFGAGTQGTMALCTHHHDRTHAPAGPGQKAADQ</sequence>
<evidence type="ECO:0000256" key="8">
    <source>
        <dbReference type="ARBA" id="ARBA00023065"/>
    </source>
</evidence>
<dbReference type="PANTHER" id="PTHR42734:SF9">
    <property type="entry name" value="ZINC IMPORT ATP-BINDING PROTEIN ZNUC"/>
    <property type="match status" value="1"/>
</dbReference>
<evidence type="ECO:0000256" key="7">
    <source>
        <dbReference type="ARBA" id="ARBA00022967"/>
    </source>
</evidence>
<evidence type="ECO:0000313" key="12">
    <source>
        <dbReference type="Proteomes" id="UP000635853"/>
    </source>
</evidence>
<keyword evidence="2" id="KW-1003">Cell membrane</keyword>
<dbReference type="GO" id="GO:0005524">
    <property type="term" value="F:ATP binding"/>
    <property type="evidence" value="ECO:0007669"/>
    <property type="project" value="UniProtKB-KW"/>
</dbReference>
<evidence type="ECO:0000256" key="4">
    <source>
        <dbReference type="ARBA" id="ARBA00022833"/>
    </source>
</evidence>
<evidence type="ECO:0000256" key="5">
    <source>
        <dbReference type="ARBA" id="ARBA00022840"/>
    </source>
</evidence>
<gene>
    <name evidence="11" type="ORF">JMJ92_11410</name>
</gene>
<dbReference type="EMBL" id="JAESIL010000043">
    <property type="protein sequence ID" value="MBL3578754.1"/>
    <property type="molecule type" value="Genomic_DNA"/>
</dbReference>
<keyword evidence="4" id="KW-0862">Zinc</keyword>
<evidence type="ECO:0000256" key="2">
    <source>
        <dbReference type="ARBA" id="ARBA00022475"/>
    </source>
</evidence>
<dbReference type="InterPro" id="IPR027417">
    <property type="entry name" value="P-loop_NTPase"/>
</dbReference>
<keyword evidence="9" id="KW-0472">Membrane</keyword>
<dbReference type="InterPro" id="IPR003439">
    <property type="entry name" value="ABC_transporter-like_ATP-bd"/>
</dbReference>
<dbReference type="PROSITE" id="PS50893">
    <property type="entry name" value="ABC_TRANSPORTER_2"/>
    <property type="match status" value="1"/>
</dbReference>
<protein>
    <submittedName>
        <fullName evidence="11">ATP-binding cassette domain-containing protein</fullName>
    </submittedName>
</protein>
<evidence type="ECO:0000256" key="1">
    <source>
        <dbReference type="ARBA" id="ARBA00022448"/>
    </source>
</evidence>
<dbReference type="RefSeq" id="WP_075787750.1">
    <property type="nucleotide sequence ID" value="NZ_JAESIL010000043.1"/>
</dbReference>
<dbReference type="Gene3D" id="3.40.50.300">
    <property type="entry name" value="P-loop containing nucleotide triphosphate hydrolases"/>
    <property type="match status" value="2"/>
</dbReference>
<name>A0ABS1RGH3_9RHOB</name>
<evidence type="ECO:0000259" key="10">
    <source>
        <dbReference type="PROSITE" id="PS50893"/>
    </source>
</evidence>
<keyword evidence="7" id="KW-1278">Translocase</keyword>
<feature type="domain" description="ABC transporter" evidence="10">
    <location>
        <begin position="4"/>
        <end position="193"/>
    </location>
</feature>
<keyword evidence="1" id="KW-0813">Transport</keyword>